<evidence type="ECO:0000256" key="1">
    <source>
        <dbReference type="SAM" id="MobiDB-lite"/>
    </source>
</evidence>
<evidence type="ECO:0000313" key="2">
    <source>
        <dbReference type="EMBL" id="SBS16303.1"/>
    </source>
</evidence>
<proteinExistence type="predicted"/>
<reference evidence="2" key="2">
    <citation type="submission" date="2016-06" db="EMBL/GenBank/DDBJ databases">
        <title>The genome of a short-lived fish provides insights into sex chromosome evolution and the genetic control of aging.</title>
        <authorList>
            <person name="Reichwald K."/>
            <person name="Felder M."/>
            <person name="Petzold A."/>
            <person name="Koch P."/>
            <person name="Groth M."/>
            <person name="Platzer M."/>
        </authorList>
    </citation>
    <scope>NUCLEOTIDE SEQUENCE</scope>
    <source>
        <tissue evidence="2">Brain</tissue>
    </source>
</reference>
<organism evidence="2">
    <name type="scientific">Nothobranchius rachovii</name>
    <name type="common">bluefin notho</name>
    <dbReference type="NCBI Taxonomy" id="451742"/>
    <lineage>
        <taxon>Eukaryota</taxon>
        <taxon>Metazoa</taxon>
        <taxon>Chordata</taxon>
        <taxon>Craniata</taxon>
        <taxon>Vertebrata</taxon>
        <taxon>Euteleostomi</taxon>
        <taxon>Actinopterygii</taxon>
        <taxon>Neopterygii</taxon>
        <taxon>Teleostei</taxon>
        <taxon>Neoteleostei</taxon>
        <taxon>Acanthomorphata</taxon>
        <taxon>Ovalentaria</taxon>
        <taxon>Atherinomorphae</taxon>
        <taxon>Cyprinodontiformes</taxon>
        <taxon>Nothobranchiidae</taxon>
        <taxon>Nothobranchius</taxon>
    </lineage>
</organism>
<reference evidence="2" key="1">
    <citation type="submission" date="2016-05" db="EMBL/GenBank/DDBJ databases">
        <authorList>
            <person name="Lavstsen T."/>
            <person name="Jespersen J.S."/>
        </authorList>
    </citation>
    <scope>NUCLEOTIDE SEQUENCE</scope>
    <source>
        <tissue evidence="2">Brain</tissue>
    </source>
</reference>
<dbReference type="EMBL" id="HAEI01013834">
    <property type="protein sequence ID" value="SBS16303.1"/>
    <property type="molecule type" value="Transcribed_RNA"/>
</dbReference>
<dbReference type="AlphaFoldDB" id="A0A1A8SEE0"/>
<name>A0A1A8SEE0_9TELE</name>
<gene>
    <name evidence="2" type="primary">Nfu_g_1_025413</name>
</gene>
<feature type="region of interest" description="Disordered" evidence="1">
    <location>
        <begin position="1"/>
        <end position="21"/>
    </location>
</feature>
<accession>A0A1A8SEE0</accession>
<feature type="non-terminal residue" evidence="2">
    <location>
        <position position="1"/>
    </location>
</feature>
<sequence>LQRGTGVQGSAHPRLPPPWSGFPVSRGLGGIRSGGTFLGSPFLHRGSLSHLRLRGLQIPCWDARGRPLRRGHCHVPEQR</sequence>
<protein>
    <submittedName>
        <fullName evidence="2">Uncharacterized protein</fullName>
    </submittedName>
</protein>